<accession>A0A199NSM7</accession>
<proteinExistence type="predicted"/>
<dbReference type="InterPro" id="IPR036188">
    <property type="entry name" value="FAD/NAD-bd_sf"/>
</dbReference>
<dbReference type="RefSeq" id="WP_055684683.1">
    <property type="nucleotide sequence ID" value="NZ_LJBJ02000013.1"/>
</dbReference>
<comment type="caution">
    <text evidence="3">The sequence shown here is derived from an EMBL/GenBank/DDBJ whole genome shotgun (WGS) entry which is preliminary data.</text>
</comment>
<evidence type="ECO:0000256" key="1">
    <source>
        <dbReference type="SAM" id="MobiDB-lite"/>
    </source>
</evidence>
<gene>
    <name evidence="3" type="ORF">AN277_0207235</name>
</gene>
<reference evidence="3" key="1">
    <citation type="submission" date="2016-06" db="EMBL/GenBank/DDBJ databases">
        <title>Identification of putative biosynthetic pathways for the production of bioactive secondary metabolites by the marine actinomycete Kocuria kristinae RUTW2-3.</title>
        <authorList>
            <person name="Waterworth S.C."/>
            <person name="Walmsley T.A."/>
            <person name="Matongo T."/>
            <person name="Davies-Coleman M.T."/>
            <person name="Dorrington R.A."/>
        </authorList>
    </citation>
    <scope>NUCLEOTIDE SEQUENCE [LARGE SCALE GENOMIC DNA]</scope>
    <source>
        <strain evidence="3">RUTW2-3</strain>
    </source>
</reference>
<dbReference type="InterPro" id="IPR002937">
    <property type="entry name" value="Amino_oxidase"/>
</dbReference>
<dbReference type="GO" id="GO:0016491">
    <property type="term" value="F:oxidoreductase activity"/>
    <property type="evidence" value="ECO:0007669"/>
    <property type="project" value="InterPro"/>
</dbReference>
<dbReference type="Gene3D" id="3.50.50.60">
    <property type="entry name" value="FAD/NAD(P)-binding domain"/>
    <property type="match status" value="1"/>
</dbReference>
<protein>
    <recommendedName>
        <fullName evidence="2">Amine oxidase domain-containing protein</fullName>
    </recommendedName>
</protein>
<dbReference type="Proteomes" id="UP000053171">
    <property type="component" value="Unassembled WGS sequence"/>
</dbReference>
<organism evidence="3 4">
    <name type="scientific">Rothia kristinae</name>
    <dbReference type="NCBI Taxonomy" id="37923"/>
    <lineage>
        <taxon>Bacteria</taxon>
        <taxon>Bacillati</taxon>
        <taxon>Actinomycetota</taxon>
        <taxon>Actinomycetes</taxon>
        <taxon>Micrococcales</taxon>
        <taxon>Micrococcaceae</taxon>
        <taxon>Rothia</taxon>
    </lineage>
</organism>
<feature type="domain" description="Amine oxidase" evidence="2">
    <location>
        <begin position="40"/>
        <end position="481"/>
    </location>
</feature>
<dbReference type="PRINTS" id="PR00419">
    <property type="entry name" value="ADXRDTASE"/>
</dbReference>
<dbReference type="PANTHER" id="PTHR42923">
    <property type="entry name" value="PROTOPORPHYRINOGEN OXIDASE"/>
    <property type="match status" value="1"/>
</dbReference>
<keyword evidence="4" id="KW-1185">Reference proteome</keyword>
<evidence type="ECO:0000313" key="4">
    <source>
        <dbReference type="Proteomes" id="UP000053171"/>
    </source>
</evidence>
<evidence type="ECO:0000259" key="2">
    <source>
        <dbReference type="Pfam" id="PF01593"/>
    </source>
</evidence>
<dbReference type="Pfam" id="PF01593">
    <property type="entry name" value="Amino_oxidase"/>
    <property type="match status" value="1"/>
</dbReference>
<dbReference type="EMBL" id="LJBJ02000013">
    <property type="protein sequence ID" value="OAX51706.1"/>
    <property type="molecule type" value="Genomic_DNA"/>
</dbReference>
<evidence type="ECO:0000313" key="3">
    <source>
        <dbReference type="EMBL" id="OAX51706.1"/>
    </source>
</evidence>
<feature type="region of interest" description="Disordered" evidence="1">
    <location>
        <begin position="1"/>
        <end position="25"/>
    </location>
</feature>
<dbReference type="PANTHER" id="PTHR42923:SF43">
    <property type="entry name" value="AMINE OXIDASE"/>
    <property type="match status" value="1"/>
</dbReference>
<dbReference type="InterPro" id="IPR050464">
    <property type="entry name" value="Zeta_carotene_desat/Oxidored"/>
</dbReference>
<dbReference type="SUPFAM" id="SSF51905">
    <property type="entry name" value="FAD/NAD(P)-binding domain"/>
    <property type="match status" value="1"/>
</dbReference>
<sequence length="527" mass="58550">MTPHRPAPGIRDRRAELIPGPEGAERPDARRRVLVIGGGIAGLAAATGLAERGVEVHLVEKHPQLGGRVRSWPITTPQGPATMGRGFHAFFRQYYNLRALLRRLPPEAPGLVPIPDYPLVSSTGLADSFRRIPRTPPFSFIGFVLTSPSFRLTDLPRVDLDAALSLLEVDFPDTFRRWDGVSAQRFLDELGFPPRARHLALEVFARSFFADPRDFSAGELVAMFHTYFLGSAEGLLFDTAAEDFDTALWRPLRGHLEGLGVRFATDRVQALDLRGPAIRARFDDAAPEEYDAAVLAAGPEGIRRLVETAEGVEDADWRSRVGQLRTAPPFAVWRLWLDRPVHRDRPAFLGTTGYGPLDNVSVLERFEAGAARWRAEHGGSVIELHAYALPEASDPERLRTRLRAELARVWPETAAAGIRHEELLIERDCPLIGTEPWERRPTVATPDPRLMLAGDCLRTDLPVALMERAATTGWQAANALLEGWGVRGHDLLSPPRTARASWPGWVRRVLRTLPGAGRGRKSEERHR</sequence>
<dbReference type="AlphaFoldDB" id="A0A199NSM7"/>
<name>A0A199NSM7_9MICC</name>